<dbReference type="PATRIC" id="fig|1121335.3.peg.726"/>
<accession>L7VM95</accession>
<evidence type="ECO:0000313" key="1">
    <source>
        <dbReference type="EMBL" id="AGC67754.1"/>
    </source>
</evidence>
<dbReference type="AlphaFoldDB" id="L7VM95"/>
<evidence type="ECO:0000313" key="2">
    <source>
        <dbReference type="Proteomes" id="UP000011220"/>
    </source>
</evidence>
<sequence length="38" mass="4521">MPFFGTVNMKRDGITGDNRFKKAKRKEEWIWAVAEDFT</sequence>
<organism evidence="1 2">
    <name type="scientific">Thermoclostridium stercorarium (strain ATCC 35414 / DSM 8532 / NCIMB 11754)</name>
    <name type="common">Clostridium stercorarium</name>
    <dbReference type="NCBI Taxonomy" id="1121335"/>
    <lineage>
        <taxon>Bacteria</taxon>
        <taxon>Bacillati</taxon>
        <taxon>Bacillota</taxon>
        <taxon>Clostridia</taxon>
        <taxon>Eubacteriales</taxon>
        <taxon>Oscillospiraceae</taxon>
        <taxon>Thermoclostridium</taxon>
    </lineage>
</organism>
<dbReference type="KEGG" id="css:Cst_c07500"/>
<keyword evidence="2" id="KW-1185">Reference proteome</keyword>
<dbReference type="EMBL" id="CP004044">
    <property type="protein sequence ID" value="AGC67754.1"/>
    <property type="molecule type" value="Genomic_DNA"/>
</dbReference>
<name>L7VM95_THES1</name>
<reference evidence="1 2" key="1">
    <citation type="journal article" date="2013" name="Genome Announc.">
        <title>Complete genome sequence of Clostridium stercorarium subsp. stercorarium strain DSM 8532, a thermophilic degrader of plant cell wall fibers.</title>
        <authorList>
            <person name="Poehlein A."/>
            <person name="Zverlov V.V."/>
            <person name="Daniel R."/>
            <person name="Schwarz W.H."/>
            <person name="Liebl W."/>
        </authorList>
    </citation>
    <scope>NUCLEOTIDE SEQUENCE [LARGE SCALE GENOMIC DNA]</scope>
    <source>
        <strain evidence="2">ATCC 35414 / DSM 8532 / NCIMB 11754</strain>
    </source>
</reference>
<dbReference type="Proteomes" id="UP000011220">
    <property type="component" value="Chromosome"/>
</dbReference>
<protein>
    <submittedName>
        <fullName evidence="1">Uncharacterized protein</fullName>
    </submittedName>
</protein>
<dbReference type="STRING" id="1121335.Cst_c07500"/>
<proteinExistence type="predicted"/>
<gene>
    <name evidence="1" type="ordered locus">Cst_c07500</name>
</gene>